<dbReference type="EMBL" id="CP071527">
    <property type="protein sequence ID" value="USQ14171.1"/>
    <property type="molecule type" value="Genomic_DNA"/>
</dbReference>
<protein>
    <submittedName>
        <fullName evidence="11">M13 family metallopeptidase</fullName>
    </submittedName>
</protein>
<dbReference type="InterPro" id="IPR008753">
    <property type="entry name" value="Peptidase_M13_N"/>
</dbReference>
<dbReference type="Pfam" id="PF05649">
    <property type="entry name" value="Peptidase_M13_N"/>
    <property type="match status" value="1"/>
</dbReference>
<dbReference type="Pfam" id="PF01431">
    <property type="entry name" value="Peptidase_M13"/>
    <property type="match status" value="1"/>
</dbReference>
<comment type="similarity">
    <text evidence="2">Belongs to the peptidase M13 family.</text>
</comment>
<reference evidence="11" key="1">
    <citation type="submission" date="2021-03" db="EMBL/GenBank/DDBJ databases">
        <title>Legionella lytica PCM 2298.</title>
        <authorList>
            <person name="Koper P."/>
        </authorList>
    </citation>
    <scope>NUCLEOTIDE SEQUENCE</scope>
    <source>
        <strain evidence="11">PCM 2298</strain>
    </source>
</reference>
<dbReference type="InterPro" id="IPR042089">
    <property type="entry name" value="Peptidase_M13_dom_2"/>
</dbReference>
<dbReference type="SUPFAM" id="SSF55486">
    <property type="entry name" value="Metalloproteases ('zincins'), catalytic domain"/>
    <property type="match status" value="1"/>
</dbReference>
<keyword evidence="8" id="KW-0732">Signal</keyword>
<accession>A0ABY4Y986</accession>
<evidence type="ECO:0000256" key="6">
    <source>
        <dbReference type="ARBA" id="ARBA00022833"/>
    </source>
</evidence>
<evidence type="ECO:0000256" key="1">
    <source>
        <dbReference type="ARBA" id="ARBA00001947"/>
    </source>
</evidence>
<proteinExistence type="inferred from homology"/>
<feature type="chain" id="PRO_5046525578" evidence="8">
    <location>
        <begin position="21"/>
        <end position="678"/>
    </location>
</feature>
<evidence type="ECO:0000256" key="5">
    <source>
        <dbReference type="ARBA" id="ARBA00022801"/>
    </source>
</evidence>
<dbReference type="InterPro" id="IPR000718">
    <property type="entry name" value="Peptidase_M13"/>
</dbReference>
<sequence>MTFKIKVLTLALLCTSPAFSANVDTAEKQMADALHMDWLDTNVSPAEDFYSYANKNWQKNNPIPPEYPSWGSFNIVHDKVQDIVHQMLIKAAANTKAKPGSIEQKVGDFYFSGMDEANINKLGVTPLQPEFHRIQNIKNLTDLQNEIAHLHQIGVGAFFAFGSMQDYKNSSEMIAAVVQGGLGLPDRDYYLKDTPKFKQIRDAYVAHIAKMFELLGDNPEKAAAEAQRVMELETQLAKASMSQVEQRDPHAVYHIMDKAQLEEITPNFSWPAYFTAMGQDNLKSINMAMPNFFKALNEQLKTVPLQDWQTYLRWQLIDTYAPYLSKPFVDENFKMATALTGTEKILPRWKRVVGTENAALGFAIGKMYVERYFSPEAKKQALDLLKNIRYVLREDIKSLAWMTPATREAALKKLDLMEERVGYPSKWWDYSSLKVDRGPYVLNVLRANQFLVKRDINKIGKPIERSEWGMTPQTINAYYDPSMNNLNIPAGILQPPFFDPNAPAAVNYGAIGFVMGHEMTHGFDDQGAQFDGHGNLKNWWTPSDLTKFKAATQCIIDQYSQYVVNGDLHVQGKLVVGEAAADLGGITLAYRAFHHSDAYKKAKTIDGMTPDQQFFLGTAHVWAMNMRPQQLQNQVTTDPHPPAKYRVNGSLANIPQFQEAFNIPNNSPMVNATRCVIW</sequence>
<dbReference type="CDD" id="cd08662">
    <property type="entry name" value="M13"/>
    <property type="match status" value="1"/>
</dbReference>
<keyword evidence="7" id="KW-0482">Metalloprotease</keyword>
<evidence type="ECO:0000256" key="3">
    <source>
        <dbReference type="ARBA" id="ARBA00022670"/>
    </source>
</evidence>
<evidence type="ECO:0000256" key="8">
    <source>
        <dbReference type="SAM" id="SignalP"/>
    </source>
</evidence>
<dbReference type="PANTHER" id="PTHR11733:SF167">
    <property type="entry name" value="FI17812P1-RELATED"/>
    <property type="match status" value="1"/>
</dbReference>
<evidence type="ECO:0000259" key="9">
    <source>
        <dbReference type="Pfam" id="PF01431"/>
    </source>
</evidence>
<evidence type="ECO:0000256" key="7">
    <source>
        <dbReference type="ARBA" id="ARBA00023049"/>
    </source>
</evidence>
<comment type="cofactor">
    <cofactor evidence="1">
        <name>Zn(2+)</name>
        <dbReference type="ChEBI" id="CHEBI:29105"/>
    </cofactor>
</comment>
<feature type="signal peptide" evidence="8">
    <location>
        <begin position="1"/>
        <end position="20"/>
    </location>
</feature>
<evidence type="ECO:0000259" key="10">
    <source>
        <dbReference type="Pfam" id="PF05649"/>
    </source>
</evidence>
<evidence type="ECO:0000313" key="11">
    <source>
        <dbReference type="EMBL" id="USQ14171.1"/>
    </source>
</evidence>
<dbReference type="Gene3D" id="1.10.1380.10">
    <property type="entry name" value="Neutral endopeptidase , domain2"/>
    <property type="match status" value="1"/>
</dbReference>
<organism evidence="11 12">
    <name type="scientific">Legionella lytica</name>
    <dbReference type="NCBI Taxonomy" id="96232"/>
    <lineage>
        <taxon>Bacteria</taxon>
        <taxon>Pseudomonadati</taxon>
        <taxon>Pseudomonadota</taxon>
        <taxon>Gammaproteobacteria</taxon>
        <taxon>Legionellales</taxon>
        <taxon>Legionellaceae</taxon>
        <taxon>Legionella</taxon>
    </lineage>
</organism>
<name>A0ABY4Y986_9GAMM</name>
<dbReference type="RefSeq" id="WP_252580646.1">
    <property type="nucleotide sequence ID" value="NZ_CP071527.1"/>
</dbReference>
<evidence type="ECO:0000256" key="4">
    <source>
        <dbReference type="ARBA" id="ARBA00022723"/>
    </source>
</evidence>
<dbReference type="PROSITE" id="PS51885">
    <property type="entry name" value="NEPRILYSIN"/>
    <property type="match status" value="1"/>
</dbReference>
<keyword evidence="6" id="KW-0862">Zinc</keyword>
<gene>
    <name evidence="11" type="ORF">J2N86_02225</name>
</gene>
<keyword evidence="4" id="KW-0479">Metal-binding</keyword>
<evidence type="ECO:0000313" key="12">
    <source>
        <dbReference type="Proteomes" id="UP001057474"/>
    </source>
</evidence>
<keyword evidence="3" id="KW-0645">Protease</keyword>
<keyword evidence="12" id="KW-1185">Reference proteome</keyword>
<dbReference type="PRINTS" id="PR00786">
    <property type="entry name" value="NEPRILYSIN"/>
</dbReference>
<keyword evidence="5" id="KW-0378">Hydrolase</keyword>
<evidence type="ECO:0000256" key="2">
    <source>
        <dbReference type="ARBA" id="ARBA00007357"/>
    </source>
</evidence>
<dbReference type="InterPro" id="IPR024079">
    <property type="entry name" value="MetalloPept_cat_dom_sf"/>
</dbReference>
<feature type="domain" description="Peptidase M13 N-terminal" evidence="10">
    <location>
        <begin position="45"/>
        <end position="424"/>
    </location>
</feature>
<dbReference type="Proteomes" id="UP001057474">
    <property type="component" value="Chromosome"/>
</dbReference>
<dbReference type="InterPro" id="IPR018497">
    <property type="entry name" value="Peptidase_M13_C"/>
</dbReference>
<dbReference type="Gene3D" id="3.40.390.10">
    <property type="entry name" value="Collagenase (Catalytic Domain)"/>
    <property type="match status" value="1"/>
</dbReference>
<dbReference type="PANTHER" id="PTHR11733">
    <property type="entry name" value="ZINC METALLOPROTEASE FAMILY M13 NEPRILYSIN-RELATED"/>
    <property type="match status" value="1"/>
</dbReference>
<feature type="domain" description="Peptidase M13 C-terminal" evidence="9">
    <location>
        <begin position="476"/>
        <end position="676"/>
    </location>
</feature>